<evidence type="ECO:0000313" key="4">
    <source>
        <dbReference type="WBParaSite" id="Gr19_v10_g12064.t1"/>
    </source>
</evidence>
<feature type="compositionally biased region" description="Basic and acidic residues" evidence="1">
    <location>
        <begin position="64"/>
        <end position="73"/>
    </location>
</feature>
<feature type="compositionally biased region" description="Acidic residues" evidence="1">
    <location>
        <begin position="151"/>
        <end position="162"/>
    </location>
</feature>
<dbReference type="Proteomes" id="UP000887572">
    <property type="component" value="Unplaced"/>
</dbReference>
<evidence type="ECO:0000313" key="3">
    <source>
        <dbReference type="Proteomes" id="UP000887572"/>
    </source>
</evidence>
<evidence type="ECO:0000259" key="2">
    <source>
        <dbReference type="PROSITE" id="PS51912"/>
    </source>
</evidence>
<dbReference type="WBParaSite" id="Gr19_v10_g12064.t1">
    <property type="protein sequence ID" value="Gr19_v10_g12064.t1"/>
    <property type="gene ID" value="Gr19_v10_g12064"/>
</dbReference>
<feature type="compositionally biased region" description="Basic and acidic residues" evidence="1">
    <location>
        <begin position="194"/>
        <end position="206"/>
    </location>
</feature>
<feature type="compositionally biased region" description="Acidic residues" evidence="1">
    <location>
        <begin position="293"/>
        <end position="302"/>
    </location>
</feature>
<feature type="compositionally biased region" description="Polar residues" evidence="1">
    <location>
        <begin position="51"/>
        <end position="62"/>
    </location>
</feature>
<proteinExistence type="predicted"/>
<dbReference type="PROSITE" id="PS51912">
    <property type="entry name" value="DMAP1_BIND"/>
    <property type="match status" value="1"/>
</dbReference>
<keyword evidence="3" id="KW-1185">Reference proteome</keyword>
<reference evidence="4" key="1">
    <citation type="submission" date="2022-11" db="UniProtKB">
        <authorList>
            <consortium name="WormBaseParasite"/>
        </authorList>
    </citation>
    <scope>IDENTIFICATION</scope>
</reference>
<dbReference type="Pfam" id="PF06464">
    <property type="entry name" value="DMAP_binding"/>
    <property type="match status" value="1"/>
</dbReference>
<feature type="region of interest" description="Disordered" evidence="1">
    <location>
        <begin position="51"/>
        <end position="89"/>
    </location>
</feature>
<sequence>MPSLEVDVCKLPDEIRIKLAQLDLELSEGDLTEKGYDKRRRLLLKPFLEQQQNDETTPTAESEANVRDVVTSERKKHRRGARDQLRYHSEIRQEAVHQALSEWGHGGGAKKAIGKSRFQPILRRHTSRVSCAAAQNNSKMVEEGGGSADSSSEDDDDEEEKEEDKKKAMDRETVEEEGISSGRGGQRKVQNGGDRSDEKRLVRELDNSFVGSAGSSACGKDGEPPKAGQKGGGEGNGNVRTERTGGRSDSESWPMRSKEKSSNSATETPHQMVNRTSVLVLEDRPLPPLPPTTDDEEEDEVDNGTAVYVNSTNDSGLGGSSNAPQDYANTNIPVKTTRVSRKIQQVLQSLQVG</sequence>
<feature type="compositionally biased region" description="Polar residues" evidence="1">
    <location>
        <begin position="262"/>
        <end position="277"/>
    </location>
</feature>
<feature type="domain" description="DMAP1-binding" evidence="2">
    <location>
        <begin position="7"/>
        <end position="127"/>
    </location>
</feature>
<dbReference type="InterPro" id="IPR010506">
    <property type="entry name" value="DMAP1-bd"/>
</dbReference>
<dbReference type="AlphaFoldDB" id="A0A914GWS4"/>
<accession>A0A914GWS4</accession>
<feature type="compositionally biased region" description="Basic and acidic residues" evidence="1">
    <location>
        <begin position="240"/>
        <end position="261"/>
    </location>
</feature>
<feature type="compositionally biased region" description="Basic and acidic residues" evidence="1">
    <location>
        <begin position="163"/>
        <end position="172"/>
    </location>
</feature>
<feature type="compositionally biased region" description="Polar residues" evidence="1">
    <location>
        <begin position="308"/>
        <end position="330"/>
    </location>
</feature>
<organism evidence="3 4">
    <name type="scientific">Globodera rostochiensis</name>
    <name type="common">Golden nematode worm</name>
    <name type="synonym">Heterodera rostochiensis</name>
    <dbReference type="NCBI Taxonomy" id="31243"/>
    <lineage>
        <taxon>Eukaryota</taxon>
        <taxon>Metazoa</taxon>
        <taxon>Ecdysozoa</taxon>
        <taxon>Nematoda</taxon>
        <taxon>Chromadorea</taxon>
        <taxon>Rhabditida</taxon>
        <taxon>Tylenchina</taxon>
        <taxon>Tylenchomorpha</taxon>
        <taxon>Tylenchoidea</taxon>
        <taxon>Heteroderidae</taxon>
        <taxon>Heteroderinae</taxon>
        <taxon>Globodera</taxon>
    </lineage>
</organism>
<name>A0A914GWS4_GLORO</name>
<evidence type="ECO:0000256" key="1">
    <source>
        <dbReference type="SAM" id="MobiDB-lite"/>
    </source>
</evidence>
<protein>
    <submittedName>
        <fullName evidence="4">DMAP1-binding domain-containing protein</fullName>
    </submittedName>
</protein>
<feature type="region of interest" description="Disordered" evidence="1">
    <location>
        <begin position="129"/>
        <end position="330"/>
    </location>
</feature>
<dbReference type="SMART" id="SM01137">
    <property type="entry name" value="DMAP_binding"/>
    <property type="match status" value="1"/>
</dbReference>